<proteinExistence type="inferred from homology"/>
<feature type="transmembrane region" description="Helical" evidence="4">
    <location>
        <begin position="61"/>
        <end position="83"/>
    </location>
</feature>
<organism evidence="5 6">
    <name type="scientific">Aplysia californica</name>
    <name type="common">California sea hare</name>
    <dbReference type="NCBI Taxonomy" id="6500"/>
    <lineage>
        <taxon>Eukaryota</taxon>
        <taxon>Metazoa</taxon>
        <taxon>Spiralia</taxon>
        <taxon>Lophotrochozoa</taxon>
        <taxon>Mollusca</taxon>
        <taxon>Gastropoda</taxon>
        <taxon>Heterobranchia</taxon>
        <taxon>Euthyneura</taxon>
        <taxon>Tectipleura</taxon>
        <taxon>Aplysiida</taxon>
        <taxon>Aplysioidea</taxon>
        <taxon>Aplysiidae</taxon>
        <taxon>Aplysia</taxon>
    </lineage>
</organism>
<comment type="similarity">
    <text evidence="1">Belongs to the MTFP1 family.</text>
</comment>
<dbReference type="RefSeq" id="XP_005092231.3">
    <property type="nucleotide sequence ID" value="XM_005092174.3"/>
</dbReference>
<dbReference type="PANTHER" id="PTHR11001">
    <property type="entry name" value="MITOCHONDRIAL FISSION PROCESS PROTEIN 1"/>
    <property type="match status" value="1"/>
</dbReference>
<evidence type="ECO:0000256" key="4">
    <source>
        <dbReference type="SAM" id="Phobius"/>
    </source>
</evidence>
<dbReference type="Proteomes" id="UP000694888">
    <property type="component" value="Unplaced"/>
</dbReference>
<sequence>MADSFRIIPFRCVGYGCAVGEALRNRMCDDCVDTCYGACGVFMVAHVFFNGLSALMTGKGVVITIVDTCIFEFLASLVIPTFISYNTRRIVRKIVHNVRDTPVPVIKWGPTVAALLALAVSMKPVDGVVDLMLSATIRPLEYI</sequence>
<dbReference type="PANTHER" id="PTHR11001:SF2">
    <property type="entry name" value="MITOCHONDRIAL FISSION PROCESS PROTEIN 1"/>
    <property type="match status" value="1"/>
</dbReference>
<feature type="transmembrane region" description="Helical" evidence="4">
    <location>
        <begin position="34"/>
        <end position="55"/>
    </location>
</feature>
<protein>
    <recommendedName>
        <fullName evidence="2">Mitochondrial fission process protein 1</fullName>
    </recommendedName>
    <alternativeName>
        <fullName evidence="3">Mitochondrial 18 kDa protein</fullName>
    </alternativeName>
</protein>
<evidence type="ECO:0000256" key="3">
    <source>
        <dbReference type="ARBA" id="ARBA00029631"/>
    </source>
</evidence>
<evidence type="ECO:0000313" key="6">
    <source>
        <dbReference type="RefSeq" id="XP_005092231.3"/>
    </source>
</evidence>
<evidence type="ECO:0000256" key="1">
    <source>
        <dbReference type="ARBA" id="ARBA00009224"/>
    </source>
</evidence>
<accession>A0ABM0JF23</accession>
<evidence type="ECO:0000313" key="5">
    <source>
        <dbReference type="Proteomes" id="UP000694888"/>
    </source>
</evidence>
<gene>
    <name evidence="6" type="primary">LOC101847314</name>
</gene>
<keyword evidence="4" id="KW-0812">Transmembrane</keyword>
<reference evidence="6" key="1">
    <citation type="submission" date="2025-08" db="UniProtKB">
        <authorList>
            <consortium name="RefSeq"/>
        </authorList>
    </citation>
    <scope>IDENTIFICATION</scope>
</reference>
<keyword evidence="5" id="KW-1185">Reference proteome</keyword>
<keyword evidence="4" id="KW-1133">Transmembrane helix</keyword>
<dbReference type="GeneID" id="101847314"/>
<evidence type="ECO:0000256" key="2">
    <source>
        <dbReference type="ARBA" id="ARBA00017835"/>
    </source>
</evidence>
<name>A0ABM0JF23_APLCA</name>
<keyword evidence="4" id="KW-0472">Membrane</keyword>
<dbReference type="InterPro" id="IPR019560">
    <property type="entry name" value="Mitochondrial_18_kDa_protein"/>
</dbReference>